<proteinExistence type="inferred from homology"/>
<evidence type="ECO:0000313" key="5">
    <source>
        <dbReference type="EMBL" id="MEQ2210294.1"/>
    </source>
</evidence>
<name>A0ABV0RQ32_9TELE</name>
<dbReference type="InterPro" id="IPR018108">
    <property type="entry name" value="MCP_transmembrane"/>
</dbReference>
<reference evidence="5 6" key="1">
    <citation type="submission" date="2021-06" db="EMBL/GenBank/DDBJ databases">
        <authorList>
            <person name="Palmer J.M."/>
        </authorList>
    </citation>
    <scope>NUCLEOTIDE SEQUENCE [LARGE SCALE GENOMIC DNA]</scope>
    <source>
        <strain evidence="5 6">XC_2019</strain>
        <tissue evidence="5">Muscle</tissue>
    </source>
</reference>
<feature type="non-terminal residue" evidence="5">
    <location>
        <position position="1"/>
    </location>
</feature>
<dbReference type="InterPro" id="IPR023395">
    <property type="entry name" value="MCP_dom_sf"/>
</dbReference>
<sequence length="108" mass="12489">EQVGEVAWGLVMEGFVGEKEDFEMNALEDSDRMELLKNWGDVVTGVGVELFVLHVYRSPIKTLKYVYEKYGIKRGLYRGLSLNYIRCVPSQAMAFTTYEFMKQVLHLN</sequence>
<evidence type="ECO:0000256" key="2">
    <source>
        <dbReference type="ARBA" id="ARBA00006375"/>
    </source>
</evidence>
<dbReference type="Gene3D" id="1.50.40.10">
    <property type="entry name" value="Mitochondrial carrier domain"/>
    <property type="match status" value="1"/>
</dbReference>
<comment type="subcellular location">
    <subcellularLocation>
        <location evidence="1">Membrane</location>
        <topology evidence="1">Multi-pass membrane protein</topology>
    </subcellularLocation>
</comment>
<keyword evidence="3" id="KW-0812">Transmembrane</keyword>
<dbReference type="Pfam" id="PF00153">
    <property type="entry name" value="Mito_carr"/>
    <property type="match status" value="1"/>
</dbReference>
<keyword evidence="4" id="KW-0472">Membrane</keyword>
<protein>
    <submittedName>
        <fullName evidence="5">Uncharacterized protein</fullName>
    </submittedName>
</protein>
<accession>A0ABV0RQ32</accession>
<dbReference type="SUPFAM" id="SSF103506">
    <property type="entry name" value="Mitochondrial carrier"/>
    <property type="match status" value="1"/>
</dbReference>
<evidence type="ECO:0000256" key="4">
    <source>
        <dbReference type="ARBA" id="ARBA00023136"/>
    </source>
</evidence>
<dbReference type="Proteomes" id="UP001434883">
    <property type="component" value="Unassembled WGS sequence"/>
</dbReference>
<organism evidence="5 6">
    <name type="scientific">Xenoophorus captivus</name>
    <dbReference type="NCBI Taxonomy" id="1517983"/>
    <lineage>
        <taxon>Eukaryota</taxon>
        <taxon>Metazoa</taxon>
        <taxon>Chordata</taxon>
        <taxon>Craniata</taxon>
        <taxon>Vertebrata</taxon>
        <taxon>Euteleostomi</taxon>
        <taxon>Actinopterygii</taxon>
        <taxon>Neopterygii</taxon>
        <taxon>Teleostei</taxon>
        <taxon>Neoteleostei</taxon>
        <taxon>Acanthomorphata</taxon>
        <taxon>Ovalentaria</taxon>
        <taxon>Atherinomorphae</taxon>
        <taxon>Cyprinodontiformes</taxon>
        <taxon>Goodeidae</taxon>
        <taxon>Xenoophorus</taxon>
    </lineage>
</organism>
<comment type="similarity">
    <text evidence="2">Belongs to the mitochondrial carrier (TC 2.A.29) family.</text>
</comment>
<gene>
    <name evidence="5" type="ORF">XENOCAPTIV_011123</name>
</gene>
<keyword evidence="6" id="KW-1185">Reference proteome</keyword>
<comment type="caution">
    <text evidence="5">The sequence shown here is derived from an EMBL/GenBank/DDBJ whole genome shotgun (WGS) entry which is preliminary data.</text>
</comment>
<evidence type="ECO:0000313" key="6">
    <source>
        <dbReference type="Proteomes" id="UP001434883"/>
    </source>
</evidence>
<dbReference type="EMBL" id="JAHRIN010052805">
    <property type="protein sequence ID" value="MEQ2210294.1"/>
    <property type="molecule type" value="Genomic_DNA"/>
</dbReference>
<evidence type="ECO:0000256" key="1">
    <source>
        <dbReference type="ARBA" id="ARBA00004141"/>
    </source>
</evidence>
<evidence type="ECO:0000256" key="3">
    <source>
        <dbReference type="ARBA" id="ARBA00022692"/>
    </source>
</evidence>